<keyword evidence="1" id="KW-0175">Coiled coil</keyword>
<feature type="region of interest" description="Disordered" evidence="2">
    <location>
        <begin position="229"/>
        <end position="283"/>
    </location>
</feature>
<evidence type="ECO:0000256" key="2">
    <source>
        <dbReference type="SAM" id="MobiDB-lite"/>
    </source>
</evidence>
<evidence type="ECO:0000313" key="5">
    <source>
        <dbReference type="Proteomes" id="UP000694240"/>
    </source>
</evidence>
<protein>
    <recommendedName>
        <fullName evidence="3">At4g15545-like C-terminal domain-containing protein</fullName>
    </recommendedName>
</protein>
<accession>A0A8T2BW08</accession>
<sequence length="350" mass="39240">MGDDQLDFELPEEVLSVIPMDPFEQLDLARKITSMAIASRVSNLDSEVVELRQKLLDKESVVRELEEKASRLERDCREADSRLKVVLEDNMNLTKEKDSLAMTVTKLTRDLAKLETFKRQLIQSLSDESGPQTEPVDIRTCDHSVPKGTASISNSQLKDMSCFGLPVSYLSFNHAAERTNAHTINHAYSGSTDMNNPIVEASKYTGNKFSMTPYISPRLTPTATPKIISTSVSPRGYSAAGSPKRTSGAVSPTKATLWYPSSQQSSAANSPPRNRTLPARTPRMDGKEFFRQARSRLSYEQFSSFLANIKELNAQKQTREETLRKADEIFGEDNKDLYLSFQGLLNRNMR</sequence>
<organism evidence="4 5">
    <name type="scientific">Arabidopsis thaliana x Arabidopsis arenosa</name>
    <dbReference type="NCBI Taxonomy" id="1240361"/>
    <lineage>
        <taxon>Eukaryota</taxon>
        <taxon>Viridiplantae</taxon>
        <taxon>Streptophyta</taxon>
        <taxon>Embryophyta</taxon>
        <taxon>Tracheophyta</taxon>
        <taxon>Spermatophyta</taxon>
        <taxon>Magnoliopsida</taxon>
        <taxon>eudicotyledons</taxon>
        <taxon>Gunneridae</taxon>
        <taxon>Pentapetalae</taxon>
        <taxon>rosids</taxon>
        <taxon>malvids</taxon>
        <taxon>Brassicales</taxon>
        <taxon>Brassicaceae</taxon>
        <taxon>Camelineae</taxon>
        <taxon>Arabidopsis</taxon>
    </lineage>
</organism>
<feature type="coiled-coil region" evidence="1">
    <location>
        <begin position="48"/>
        <end position="89"/>
    </location>
</feature>
<feature type="domain" description="At4g15545-like C-terminal" evidence="3">
    <location>
        <begin position="282"/>
        <end position="348"/>
    </location>
</feature>
<reference evidence="4 5" key="1">
    <citation type="submission" date="2020-12" db="EMBL/GenBank/DDBJ databases">
        <title>Concerted genomic and epigenomic changes stabilize Arabidopsis allopolyploids.</title>
        <authorList>
            <person name="Chen Z."/>
        </authorList>
    </citation>
    <scope>NUCLEOTIDE SEQUENCE [LARGE SCALE GENOMIC DNA]</scope>
    <source>
        <strain evidence="4">Allo738</strain>
        <tissue evidence="4">Leaf</tissue>
    </source>
</reference>
<dbReference type="PANTHER" id="PTHR47383:SF8">
    <property type="entry name" value="OS01G0768300 PROTEIN"/>
    <property type="match status" value="1"/>
</dbReference>
<evidence type="ECO:0000259" key="3">
    <source>
        <dbReference type="Pfam" id="PF25972"/>
    </source>
</evidence>
<dbReference type="InterPro" id="IPR058935">
    <property type="entry name" value="At4g15545-like_C"/>
</dbReference>
<comment type="caution">
    <text evidence="4">The sequence shown here is derived from an EMBL/GenBank/DDBJ whole genome shotgun (WGS) entry which is preliminary data.</text>
</comment>
<dbReference type="EMBL" id="JAEFBK010000006">
    <property type="protein sequence ID" value="KAG7591898.1"/>
    <property type="molecule type" value="Genomic_DNA"/>
</dbReference>
<dbReference type="Proteomes" id="UP000694240">
    <property type="component" value="Chromosome 6"/>
</dbReference>
<gene>
    <name evidence="4" type="ORF">ISN45_Aa01g008780</name>
</gene>
<feature type="compositionally biased region" description="Low complexity" evidence="2">
    <location>
        <begin position="260"/>
        <end position="272"/>
    </location>
</feature>
<proteinExistence type="predicted"/>
<feature type="compositionally biased region" description="Polar residues" evidence="2">
    <location>
        <begin position="244"/>
        <end position="254"/>
    </location>
</feature>
<name>A0A8T2BW08_9BRAS</name>
<dbReference type="PANTHER" id="PTHR47383">
    <property type="entry name" value="OS03G0659800 PROTEIN"/>
    <property type="match status" value="1"/>
</dbReference>
<dbReference type="Pfam" id="PF25972">
    <property type="entry name" value="At4g15545_C"/>
    <property type="match status" value="1"/>
</dbReference>
<keyword evidence="5" id="KW-1185">Reference proteome</keyword>
<evidence type="ECO:0000313" key="4">
    <source>
        <dbReference type="EMBL" id="KAG7591898.1"/>
    </source>
</evidence>
<dbReference type="AlphaFoldDB" id="A0A8T2BW08"/>
<dbReference type="InterPro" id="IPR058936">
    <property type="entry name" value="At4g15545-like"/>
</dbReference>
<evidence type="ECO:0000256" key="1">
    <source>
        <dbReference type="SAM" id="Coils"/>
    </source>
</evidence>